<dbReference type="Gene3D" id="3.40.50.300">
    <property type="entry name" value="P-loop containing nucleotide triphosphate hydrolases"/>
    <property type="match status" value="1"/>
</dbReference>
<dbReference type="EMBL" id="CAXITT010000797">
    <property type="protein sequence ID" value="CAL1546309.1"/>
    <property type="molecule type" value="Genomic_DNA"/>
</dbReference>
<protein>
    <recommendedName>
        <fullName evidence="3">AIG1-type G domain-containing protein</fullName>
    </recommendedName>
</protein>
<accession>A0AAV2IM81</accession>
<dbReference type="Proteomes" id="UP001497497">
    <property type="component" value="Unassembled WGS sequence"/>
</dbReference>
<keyword evidence="2" id="KW-1185">Reference proteome</keyword>
<evidence type="ECO:0008006" key="3">
    <source>
        <dbReference type="Google" id="ProtNLM"/>
    </source>
</evidence>
<comment type="caution">
    <text evidence="1">The sequence shown here is derived from an EMBL/GenBank/DDBJ whole genome shotgun (WGS) entry which is preliminary data.</text>
</comment>
<sequence>MTTLLLVGRAGNGKSSVSNSILGTISAKQLVEVGYEVQNLKKLGAEIGAKLGARLGEQLVEINDFCPDGTRERTLLHDFVEQFQKELRMHNKRFVVKDTSAKAILQNIIRRNKQFAVVDCSGIGDTGFDMAGDIKE</sequence>
<gene>
    <name evidence="1" type="ORF">GSLYS_00019686001</name>
</gene>
<dbReference type="InterPro" id="IPR027417">
    <property type="entry name" value="P-loop_NTPase"/>
</dbReference>
<organism evidence="1 2">
    <name type="scientific">Lymnaea stagnalis</name>
    <name type="common">Great pond snail</name>
    <name type="synonym">Helix stagnalis</name>
    <dbReference type="NCBI Taxonomy" id="6523"/>
    <lineage>
        <taxon>Eukaryota</taxon>
        <taxon>Metazoa</taxon>
        <taxon>Spiralia</taxon>
        <taxon>Lophotrochozoa</taxon>
        <taxon>Mollusca</taxon>
        <taxon>Gastropoda</taxon>
        <taxon>Heterobranchia</taxon>
        <taxon>Euthyneura</taxon>
        <taxon>Panpulmonata</taxon>
        <taxon>Hygrophila</taxon>
        <taxon>Lymnaeoidea</taxon>
        <taxon>Lymnaeidae</taxon>
        <taxon>Lymnaea</taxon>
    </lineage>
</organism>
<dbReference type="SUPFAM" id="SSF52540">
    <property type="entry name" value="P-loop containing nucleoside triphosphate hydrolases"/>
    <property type="match status" value="1"/>
</dbReference>
<reference evidence="1 2" key="1">
    <citation type="submission" date="2024-04" db="EMBL/GenBank/DDBJ databases">
        <authorList>
            <consortium name="Genoscope - CEA"/>
            <person name="William W."/>
        </authorList>
    </citation>
    <scope>NUCLEOTIDE SEQUENCE [LARGE SCALE GENOMIC DNA]</scope>
</reference>
<evidence type="ECO:0000313" key="2">
    <source>
        <dbReference type="Proteomes" id="UP001497497"/>
    </source>
</evidence>
<feature type="non-terminal residue" evidence="1">
    <location>
        <position position="136"/>
    </location>
</feature>
<proteinExistence type="predicted"/>
<name>A0AAV2IM81_LYMST</name>
<evidence type="ECO:0000313" key="1">
    <source>
        <dbReference type="EMBL" id="CAL1546309.1"/>
    </source>
</evidence>
<dbReference type="AlphaFoldDB" id="A0AAV2IM81"/>